<keyword evidence="2" id="KW-1185">Reference proteome</keyword>
<dbReference type="EMBL" id="JADNRY010000037">
    <property type="protein sequence ID" value="KAF9070806.1"/>
    <property type="molecule type" value="Genomic_DNA"/>
</dbReference>
<dbReference type="Proteomes" id="UP000772434">
    <property type="component" value="Unassembled WGS sequence"/>
</dbReference>
<dbReference type="AlphaFoldDB" id="A0A9P5PRD2"/>
<comment type="caution">
    <text evidence="1">The sequence shown here is derived from an EMBL/GenBank/DDBJ whole genome shotgun (WGS) entry which is preliminary data.</text>
</comment>
<accession>A0A9P5PRD2</accession>
<evidence type="ECO:0000313" key="1">
    <source>
        <dbReference type="EMBL" id="KAF9070806.1"/>
    </source>
</evidence>
<evidence type="ECO:0000313" key="2">
    <source>
        <dbReference type="Proteomes" id="UP000772434"/>
    </source>
</evidence>
<feature type="non-terminal residue" evidence="1">
    <location>
        <position position="169"/>
    </location>
</feature>
<gene>
    <name evidence="1" type="ORF">BDP27DRAFT_1165065</name>
</gene>
<protein>
    <submittedName>
        <fullName evidence="1">Uncharacterized protein</fullName>
    </submittedName>
</protein>
<proteinExistence type="predicted"/>
<name>A0A9P5PRD2_9AGAR</name>
<dbReference type="OrthoDB" id="2686689at2759"/>
<reference evidence="1" key="1">
    <citation type="submission" date="2020-11" db="EMBL/GenBank/DDBJ databases">
        <authorList>
            <consortium name="DOE Joint Genome Institute"/>
            <person name="Ahrendt S."/>
            <person name="Riley R."/>
            <person name="Andreopoulos W."/>
            <person name="Labutti K."/>
            <person name="Pangilinan J."/>
            <person name="Ruiz-Duenas F.J."/>
            <person name="Barrasa J.M."/>
            <person name="Sanchez-Garcia M."/>
            <person name="Camarero S."/>
            <person name="Miyauchi S."/>
            <person name="Serrano A."/>
            <person name="Linde D."/>
            <person name="Babiker R."/>
            <person name="Drula E."/>
            <person name="Ayuso-Fernandez I."/>
            <person name="Pacheco R."/>
            <person name="Padilla G."/>
            <person name="Ferreira P."/>
            <person name="Barriuso J."/>
            <person name="Kellner H."/>
            <person name="Castanera R."/>
            <person name="Alfaro M."/>
            <person name="Ramirez L."/>
            <person name="Pisabarro A.G."/>
            <person name="Kuo A."/>
            <person name="Tritt A."/>
            <person name="Lipzen A."/>
            <person name="He G."/>
            <person name="Yan M."/>
            <person name="Ng V."/>
            <person name="Cullen D."/>
            <person name="Martin F."/>
            <person name="Rosso M.-N."/>
            <person name="Henrissat B."/>
            <person name="Hibbett D."/>
            <person name="Martinez A.T."/>
            <person name="Grigoriev I.V."/>
        </authorList>
    </citation>
    <scope>NUCLEOTIDE SEQUENCE</scope>
    <source>
        <strain evidence="1">AH 40177</strain>
    </source>
</reference>
<feature type="non-terminal residue" evidence="1">
    <location>
        <position position="1"/>
    </location>
</feature>
<organism evidence="1 2">
    <name type="scientific">Rhodocollybia butyracea</name>
    <dbReference type="NCBI Taxonomy" id="206335"/>
    <lineage>
        <taxon>Eukaryota</taxon>
        <taxon>Fungi</taxon>
        <taxon>Dikarya</taxon>
        <taxon>Basidiomycota</taxon>
        <taxon>Agaricomycotina</taxon>
        <taxon>Agaricomycetes</taxon>
        <taxon>Agaricomycetidae</taxon>
        <taxon>Agaricales</taxon>
        <taxon>Marasmiineae</taxon>
        <taxon>Omphalotaceae</taxon>
        <taxon>Rhodocollybia</taxon>
    </lineage>
</organism>
<sequence>IFEVEELQILRTGVQLMLGDLRALYDRQIEGSHNGRPAVLFSEYTGNRGRPRTVIHPEFLRWAYGHATTSGLSHFLGISRRTVRRRLLDAGITLPDIHAQAASIASTSSVGYLSTITDEQLDALINQLRIHYSRAGIRMIDDGYSRLITGLRASNNNRGQTVMSLFLLA</sequence>